<dbReference type="GO" id="GO:0016020">
    <property type="term" value="C:membrane"/>
    <property type="evidence" value="ECO:0007669"/>
    <property type="project" value="UniProtKB-SubCell"/>
</dbReference>
<dbReference type="PIRSF" id="PIRSF006060">
    <property type="entry name" value="AA_transporter"/>
    <property type="match status" value="1"/>
</dbReference>
<evidence type="ECO:0000313" key="7">
    <source>
        <dbReference type="EMBL" id="QGZ96838.1"/>
    </source>
</evidence>
<dbReference type="AlphaFoldDB" id="A0A6I6MTY2"/>
<feature type="transmembrane region" description="Helical" evidence="6">
    <location>
        <begin position="271"/>
        <end position="290"/>
    </location>
</feature>
<keyword evidence="5 6" id="KW-0472">Membrane</keyword>
<proteinExistence type="predicted"/>
<evidence type="ECO:0000256" key="4">
    <source>
        <dbReference type="ARBA" id="ARBA00022989"/>
    </source>
</evidence>
<protein>
    <submittedName>
        <fullName evidence="7">Putative amino acid permease YhdG</fullName>
    </submittedName>
</protein>
<dbReference type="RefSeq" id="WP_228445755.1">
    <property type="nucleotide sequence ID" value="NZ_CP047045.1"/>
</dbReference>
<dbReference type="Proteomes" id="UP000431269">
    <property type="component" value="Chromosome"/>
</dbReference>
<evidence type="ECO:0000256" key="5">
    <source>
        <dbReference type="ARBA" id="ARBA00023136"/>
    </source>
</evidence>
<evidence type="ECO:0000256" key="3">
    <source>
        <dbReference type="ARBA" id="ARBA00022692"/>
    </source>
</evidence>
<dbReference type="GO" id="GO:0015171">
    <property type="term" value="F:amino acid transmembrane transporter activity"/>
    <property type="evidence" value="ECO:0007669"/>
    <property type="project" value="TreeGrafter"/>
</dbReference>
<keyword evidence="2" id="KW-0813">Transport</keyword>
<keyword evidence="4 6" id="KW-1133">Transmembrane helix</keyword>
<dbReference type="KEGG" id="tsv:DSM104635_03701"/>
<feature type="transmembrane region" description="Helical" evidence="6">
    <location>
        <begin position="497"/>
        <end position="514"/>
    </location>
</feature>
<feature type="transmembrane region" description="Helical" evidence="6">
    <location>
        <begin position="355"/>
        <end position="378"/>
    </location>
</feature>
<keyword evidence="8" id="KW-1185">Reference proteome</keyword>
<feature type="transmembrane region" description="Helical" evidence="6">
    <location>
        <begin position="210"/>
        <end position="229"/>
    </location>
</feature>
<accession>A0A6I6MTY2</accession>
<feature type="transmembrane region" description="Helical" evidence="6">
    <location>
        <begin position="74"/>
        <end position="96"/>
    </location>
</feature>
<comment type="subcellular location">
    <subcellularLocation>
        <location evidence="1">Membrane</location>
        <topology evidence="1">Multi-pass membrane protein</topology>
    </subcellularLocation>
</comment>
<dbReference type="InterPro" id="IPR002293">
    <property type="entry name" value="AA/rel_permease1"/>
</dbReference>
<evidence type="ECO:0000313" key="8">
    <source>
        <dbReference type="Proteomes" id="UP000431269"/>
    </source>
</evidence>
<feature type="transmembrane region" description="Helical" evidence="6">
    <location>
        <begin position="46"/>
        <end position="68"/>
    </location>
</feature>
<feature type="transmembrane region" description="Helical" evidence="6">
    <location>
        <begin position="177"/>
        <end position="198"/>
    </location>
</feature>
<dbReference type="PANTHER" id="PTHR43243:SF4">
    <property type="entry name" value="CATIONIC AMINO ACID TRANSPORTER 4"/>
    <property type="match status" value="1"/>
</dbReference>
<feature type="transmembrane region" description="Helical" evidence="6">
    <location>
        <begin position="311"/>
        <end position="335"/>
    </location>
</feature>
<feature type="transmembrane region" description="Helical" evidence="6">
    <location>
        <begin position="465"/>
        <end position="485"/>
    </location>
</feature>
<evidence type="ECO:0000256" key="2">
    <source>
        <dbReference type="ARBA" id="ARBA00022448"/>
    </source>
</evidence>
<feature type="transmembrane region" description="Helical" evidence="6">
    <location>
        <begin position="432"/>
        <end position="453"/>
    </location>
</feature>
<feature type="transmembrane region" description="Helical" evidence="6">
    <location>
        <begin position="117"/>
        <end position="141"/>
    </location>
</feature>
<dbReference type="EMBL" id="CP047045">
    <property type="protein sequence ID" value="QGZ96838.1"/>
    <property type="molecule type" value="Genomic_DNA"/>
</dbReference>
<sequence>MANTSNTGGGKVTPPLGRLFMRKSVEQMHAEHAGGELKKSLGALNLVLLGIGCIIGTGIFVLTGRAAANFAGPGIMISFVITGFLCAFVALAYSELAAAIPVSGSAYSYSYASMGEFVAWIMGLLLLLEYGVAASTVAVGWSGYVVSLLQDFGIHIPPALTAAPGVMATDAVTGAEVAGIVNLPALIGIIGVTCLLSIGISESATVNNIVVAIKVTVVVAFIVIGSAYVKPELWDPLVPPREPALPEGMSLWAQITGALGDVISGQNNGKYGIGGLIQGAAVIFFAYIGFEAVSTAGAESKNPARDMPIGILGSLAICTVLYIATCAVLVGIVPYTELNTPAPIATAVNAIGLPWFALLVKLGAVAGLTSVMLVLLYGQTRIFYTMSRDGLLPSIFARVNKKTKTPVLNTILVGAVAAGFAGFKGLDFLGDITNVGTLVAFGLICITVIYLRFARPNLNRPFSMPGWLAITIAAMGAIMCFILFMSLMSNEHMRQFFGWYLAGGVVVYFIYGMWNSKLGRGITVTGHEPQPDLGATGQQRDDTNR</sequence>
<organism evidence="7 8">
    <name type="scientific">Terricaulis silvestris</name>
    <dbReference type="NCBI Taxonomy" id="2686094"/>
    <lineage>
        <taxon>Bacteria</taxon>
        <taxon>Pseudomonadati</taxon>
        <taxon>Pseudomonadota</taxon>
        <taxon>Alphaproteobacteria</taxon>
        <taxon>Caulobacterales</taxon>
        <taxon>Caulobacteraceae</taxon>
        <taxon>Terricaulis</taxon>
    </lineage>
</organism>
<dbReference type="Pfam" id="PF13520">
    <property type="entry name" value="AA_permease_2"/>
    <property type="match status" value="1"/>
</dbReference>
<evidence type="ECO:0000256" key="6">
    <source>
        <dbReference type="SAM" id="Phobius"/>
    </source>
</evidence>
<evidence type="ECO:0000256" key="1">
    <source>
        <dbReference type="ARBA" id="ARBA00004141"/>
    </source>
</evidence>
<dbReference type="PANTHER" id="PTHR43243">
    <property type="entry name" value="INNER MEMBRANE TRANSPORTER YGJI-RELATED"/>
    <property type="match status" value="1"/>
</dbReference>
<gene>
    <name evidence="7" type="primary">yhdG</name>
    <name evidence="7" type="ORF">DSM104635_03701</name>
</gene>
<keyword evidence="3 6" id="KW-0812">Transmembrane</keyword>
<reference evidence="8" key="1">
    <citation type="submission" date="2019-12" db="EMBL/GenBank/DDBJ databases">
        <title>Complete genome of Terracaulis silvestris 0127_4.</title>
        <authorList>
            <person name="Vieira S."/>
            <person name="Riedel T."/>
            <person name="Sproer C."/>
            <person name="Pascual J."/>
            <person name="Boedeker C."/>
            <person name="Overmann J."/>
        </authorList>
    </citation>
    <scope>NUCLEOTIDE SEQUENCE [LARGE SCALE GENOMIC DNA]</scope>
    <source>
        <strain evidence="8">0127_4</strain>
    </source>
</reference>
<name>A0A6I6MTY2_9CAUL</name>
<dbReference type="Gene3D" id="1.20.1740.10">
    <property type="entry name" value="Amino acid/polyamine transporter I"/>
    <property type="match status" value="1"/>
</dbReference>
<feature type="transmembrane region" description="Helical" evidence="6">
    <location>
        <begin position="407"/>
        <end position="426"/>
    </location>
</feature>